<accession>W9VSP2</accession>
<keyword evidence="3 6" id="KW-1000">Mitochondrion outer membrane</keyword>
<evidence type="ECO:0000256" key="3">
    <source>
        <dbReference type="ARBA" id="ARBA00022787"/>
    </source>
</evidence>
<evidence type="ECO:0000256" key="1">
    <source>
        <dbReference type="ARBA" id="ARBA00022452"/>
    </source>
</evidence>
<dbReference type="GO" id="GO:0032865">
    <property type="term" value="C:ERMES complex"/>
    <property type="evidence" value="ECO:0007669"/>
    <property type="project" value="UniProtKB-UniRule"/>
</dbReference>
<evidence type="ECO:0000256" key="4">
    <source>
        <dbReference type="ARBA" id="ARBA00023128"/>
    </source>
</evidence>
<evidence type="ECO:0000256" key="6">
    <source>
        <dbReference type="HAMAP-Rule" id="MF_03102"/>
    </source>
</evidence>
<dbReference type="HAMAP" id="MF_03102">
    <property type="entry name" value="Mdm10"/>
    <property type="match status" value="1"/>
</dbReference>
<comment type="function">
    <text evidence="6">Component of the ERMES/MDM complex, which serves as a molecular tether to connect the endoplasmic reticulum and mitochondria. Components of this complex are involved in the control of mitochondrial shape and protein biogenesis and may function in phospholipid exchange. MDM10 is involved in the late assembly steps of the general translocase of the mitochondrial outer membrane (TOM complex). Functions in the TOM40-specific route of the assembly of outer membrane beta-barrel proteins, including the association of TOM40 with the receptor TOM22 and small TOM proteins. Can associate with the SAM(core) complex as well as the MDM12-MMM1 complex, both involved in late steps of the major beta-barrel assembly pathway, that is responsible for biogenesis of all outer membrane beta-barrel proteins. May act as a switch that shuttles between both complexes and channels precursor proteins into the TOM40-specific pathway. Plays a role in mitochondrial morphology and in the inheritance of mitochondria.</text>
</comment>
<keyword evidence="1 6" id="KW-1134">Transmembrane beta strand</keyword>
<comment type="subcellular location">
    <subcellularLocation>
        <location evidence="6">Mitochondrion outer membrane</location>
        <topology evidence="6">Multi-pass membrane protein</topology>
    </subcellularLocation>
    <text evidence="6">The ERMES/MDM complex localizes to a few discrete foci (around 10 per single cell), that represent mitochondria-endoplasmic reticulum junctions. These foci are often found next to mtDNA nucleoids.</text>
</comment>
<evidence type="ECO:0000256" key="5">
    <source>
        <dbReference type="ARBA" id="ARBA00023136"/>
    </source>
</evidence>
<organism evidence="7 8">
    <name type="scientific">Cladophialophora yegresii CBS 114405</name>
    <dbReference type="NCBI Taxonomy" id="1182544"/>
    <lineage>
        <taxon>Eukaryota</taxon>
        <taxon>Fungi</taxon>
        <taxon>Dikarya</taxon>
        <taxon>Ascomycota</taxon>
        <taxon>Pezizomycotina</taxon>
        <taxon>Eurotiomycetes</taxon>
        <taxon>Chaetothyriomycetidae</taxon>
        <taxon>Chaetothyriales</taxon>
        <taxon>Herpotrichiellaceae</taxon>
        <taxon>Cladophialophora</taxon>
    </lineage>
</organism>
<protein>
    <recommendedName>
        <fullName evidence="6">Mitochondrial distribution and morphology protein 10</fullName>
    </recommendedName>
    <alternativeName>
        <fullName evidence="6">Mitochondrial inheritance component MDM10</fullName>
    </alternativeName>
</protein>
<comment type="domain">
    <text evidence="6">Lacks alpha-helical transmembrane segments, suggesting that it resides in the membrane via beta-sheet conformations similar to those predicted for other outer membrane proteins and porin.</text>
</comment>
<keyword evidence="8" id="KW-1185">Reference proteome</keyword>
<evidence type="ECO:0000256" key="2">
    <source>
        <dbReference type="ARBA" id="ARBA00022692"/>
    </source>
</evidence>
<reference evidence="7 8" key="1">
    <citation type="submission" date="2013-03" db="EMBL/GenBank/DDBJ databases">
        <title>The Genome Sequence of Cladophialophora yegresii CBS 114405.</title>
        <authorList>
            <consortium name="The Broad Institute Genomics Platform"/>
            <person name="Cuomo C."/>
            <person name="de Hoog S."/>
            <person name="Gorbushina A."/>
            <person name="Walker B."/>
            <person name="Young S.K."/>
            <person name="Zeng Q."/>
            <person name="Gargeya S."/>
            <person name="Fitzgerald M."/>
            <person name="Haas B."/>
            <person name="Abouelleil A."/>
            <person name="Allen A.W."/>
            <person name="Alvarado L."/>
            <person name="Arachchi H.M."/>
            <person name="Berlin A.M."/>
            <person name="Chapman S.B."/>
            <person name="Gainer-Dewar J."/>
            <person name="Goldberg J."/>
            <person name="Griggs A."/>
            <person name="Gujja S."/>
            <person name="Hansen M."/>
            <person name="Howarth C."/>
            <person name="Imamovic A."/>
            <person name="Ireland A."/>
            <person name="Larimer J."/>
            <person name="McCowan C."/>
            <person name="Murphy C."/>
            <person name="Pearson M."/>
            <person name="Poon T.W."/>
            <person name="Priest M."/>
            <person name="Roberts A."/>
            <person name="Saif S."/>
            <person name="Shea T."/>
            <person name="Sisk P."/>
            <person name="Sykes S."/>
            <person name="Wortman J."/>
            <person name="Nusbaum C."/>
            <person name="Birren B."/>
        </authorList>
    </citation>
    <scope>NUCLEOTIDE SEQUENCE [LARGE SCALE GENOMIC DNA]</scope>
    <source>
        <strain evidence="7 8">CBS 114405</strain>
    </source>
</reference>
<dbReference type="PANTHER" id="PTHR28035">
    <property type="entry name" value="MITOCHONDRIAL DISTRIBUTION AND MORPHOLOGY PROTEIN 10"/>
    <property type="match status" value="1"/>
</dbReference>
<dbReference type="GO" id="GO:0051654">
    <property type="term" value="P:establishment of mitochondrion localization"/>
    <property type="evidence" value="ECO:0007669"/>
    <property type="project" value="TreeGrafter"/>
</dbReference>
<gene>
    <name evidence="6" type="primary">MDM10</name>
    <name evidence="7" type="ORF">A1O7_08961</name>
</gene>
<dbReference type="STRING" id="1182544.W9VSP2"/>
<dbReference type="GO" id="GO:1990456">
    <property type="term" value="P:mitochondrion-endoplasmic reticulum membrane tethering"/>
    <property type="evidence" value="ECO:0007669"/>
    <property type="project" value="UniProtKB-UniRule"/>
</dbReference>
<dbReference type="AlphaFoldDB" id="W9VSP2"/>
<dbReference type="OrthoDB" id="2103793at2759"/>
<evidence type="ECO:0000313" key="7">
    <source>
        <dbReference type="EMBL" id="EXJ56030.1"/>
    </source>
</evidence>
<dbReference type="GO" id="GO:0001401">
    <property type="term" value="C:SAM complex"/>
    <property type="evidence" value="ECO:0007669"/>
    <property type="project" value="TreeGrafter"/>
</dbReference>
<dbReference type="GO" id="GO:0070096">
    <property type="term" value="P:mitochondrial outer membrane translocase complex assembly"/>
    <property type="evidence" value="ECO:0007669"/>
    <property type="project" value="UniProtKB-UniRule"/>
</dbReference>
<name>W9VSP2_9EURO</name>
<keyword evidence="5 6" id="KW-0472">Membrane</keyword>
<keyword evidence="2 6" id="KW-0812">Transmembrane</keyword>
<dbReference type="EMBL" id="AMGW01000006">
    <property type="protein sequence ID" value="EXJ56030.1"/>
    <property type="molecule type" value="Genomic_DNA"/>
</dbReference>
<evidence type="ECO:0000313" key="8">
    <source>
        <dbReference type="Proteomes" id="UP000019473"/>
    </source>
</evidence>
<sequence length="505" mass="54478">MIDFMDYIVHAFGTSTDWNPDNSYSSLTATSDALLSFQTPSTLSLHISSLSTPNFASSYTLSTLGQIDGSISYLYSSVALGHVPSEAPTIPLKSLTKGYREVRLPVPVVQGDKDRTKFFAEDGRKPILLHATLALPPPSILTALYARRINPETILSLSLYSQSTTKPTVNSGPPPASVLAHLQHDNGQYSIEGLGSTDNGLLGVRGLWNFGVGALKPPDNVASPREVTEDFRPTLSQTDSLSAYRNRLASKPSLLSAGAEFYYSPFSHVIGLSTGLRFTTLAPHITPTEPPASTGKPLAGTSASLLSTAGHTLLTPSNVPHSSFPYTMTLTATPLTGSISSTYSVRPTPYLALSSRFDFNFYSWESRYVVGGELWRPQKRERERHSATDSETDPIHWARALTSDWFTPDERALKTSRQDREEENVLKFRVDDTWSVKALWTGRVKSLLVEVGVSVNPVAHPLGALGSEIVKPASLEGMAIGNGGGGGGGMKRWTGNVGVSVAYST</sequence>
<comment type="similarity">
    <text evidence="6">Belongs to the MDM10 family.</text>
</comment>
<dbReference type="Proteomes" id="UP000019473">
    <property type="component" value="Unassembled WGS sequence"/>
</dbReference>
<keyword evidence="4 6" id="KW-0496">Mitochondrion</keyword>
<dbReference type="HOGENOM" id="CLU_026505_1_0_1"/>
<dbReference type="eggNOG" id="ENOG502QUN5">
    <property type="taxonomic scope" value="Eukaryota"/>
</dbReference>
<dbReference type="PANTHER" id="PTHR28035:SF1">
    <property type="entry name" value="MITOCHONDRIAL DISTRIBUTION AND MORPHOLOGY PROTEIN 10"/>
    <property type="match status" value="1"/>
</dbReference>
<dbReference type="GeneID" id="19183525"/>
<dbReference type="GO" id="GO:0045040">
    <property type="term" value="P:protein insertion into mitochondrial outer membrane"/>
    <property type="evidence" value="ECO:0007669"/>
    <property type="project" value="UniProtKB-UniRule"/>
</dbReference>
<dbReference type="Pfam" id="PF12519">
    <property type="entry name" value="MDM10"/>
    <property type="match status" value="2"/>
</dbReference>
<comment type="subunit">
    <text evidence="6">Component of the ER-mitochondria encounter structure (ERMES) or MDM complex, composed of MMM1, MDM10, MDM12 and MDM34. Associates with the mitochondrial outer membrane sorting assembly machinery SAM(core) complex.</text>
</comment>
<dbReference type="VEuPathDB" id="FungiDB:A1O7_08961"/>
<proteinExistence type="inferred from homology"/>
<dbReference type="InterPro" id="IPR027539">
    <property type="entry name" value="Mdm10"/>
</dbReference>
<dbReference type="RefSeq" id="XP_007761140.1">
    <property type="nucleotide sequence ID" value="XM_007762950.1"/>
</dbReference>
<dbReference type="GO" id="GO:0015914">
    <property type="term" value="P:phospholipid transport"/>
    <property type="evidence" value="ECO:0007669"/>
    <property type="project" value="TreeGrafter"/>
</dbReference>
<comment type="caution">
    <text evidence="7">The sequence shown here is derived from an EMBL/GenBank/DDBJ whole genome shotgun (WGS) entry which is preliminary data.</text>
</comment>